<dbReference type="PANTHER" id="PTHR31157:SF1">
    <property type="entry name" value="SCP DOMAIN-CONTAINING PROTEIN"/>
    <property type="match status" value="1"/>
</dbReference>
<dbReference type="Pfam" id="PF00188">
    <property type="entry name" value="CAP"/>
    <property type="match status" value="1"/>
</dbReference>
<dbReference type="RefSeq" id="WP_346336037.1">
    <property type="nucleotide sequence ID" value="NZ_JBBYXI010000001.1"/>
</dbReference>
<keyword evidence="3" id="KW-1185">Reference proteome</keyword>
<sequence>MRAIVISIALFLGLTACSDQPSGRGARIIGVTTSDAATAARIISAYRVSRGLSPVTVNSKLNEAAIAHAKANASVGKLFHGNFSARMHQFSIRGAAAENLSANANTVQDAIERWKKSPGHNSNLLMPEARQIGIAKVTTGSGYRTYWALVLSANQSDPNNGMQW</sequence>
<organism evidence="2 3">
    <name type="scientific">Hohaiivirga grylli</name>
    <dbReference type="NCBI Taxonomy" id="3133970"/>
    <lineage>
        <taxon>Bacteria</taxon>
        <taxon>Pseudomonadati</taxon>
        <taxon>Pseudomonadota</taxon>
        <taxon>Alphaproteobacteria</taxon>
        <taxon>Hyphomicrobiales</taxon>
        <taxon>Methylobacteriaceae</taxon>
        <taxon>Hohaiivirga</taxon>
    </lineage>
</organism>
<dbReference type="PANTHER" id="PTHR31157">
    <property type="entry name" value="SCP DOMAIN-CONTAINING PROTEIN"/>
    <property type="match status" value="1"/>
</dbReference>
<evidence type="ECO:0000259" key="1">
    <source>
        <dbReference type="Pfam" id="PF00188"/>
    </source>
</evidence>
<gene>
    <name evidence="2" type="ORF">WJT86_03185</name>
</gene>
<evidence type="ECO:0000313" key="3">
    <source>
        <dbReference type="Proteomes" id="UP001418637"/>
    </source>
</evidence>
<dbReference type="InterPro" id="IPR014044">
    <property type="entry name" value="CAP_dom"/>
</dbReference>
<protein>
    <submittedName>
        <fullName evidence="2">CAP domain-containing protein</fullName>
    </submittedName>
</protein>
<dbReference type="PROSITE" id="PS51257">
    <property type="entry name" value="PROKAR_LIPOPROTEIN"/>
    <property type="match status" value="1"/>
</dbReference>
<dbReference type="Gene3D" id="3.40.33.10">
    <property type="entry name" value="CAP"/>
    <property type="match status" value="1"/>
</dbReference>
<dbReference type="Proteomes" id="UP001418637">
    <property type="component" value="Unassembled WGS sequence"/>
</dbReference>
<dbReference type="SUPFAM" id="SSF55797">
    <property type="entry name" value="PR-1-like"/>
    <property type="match status" value="1"/>
</dbReference>
<reference evidence="2 3" key="1">
    <citation type="submission" date="2024-04" db="EMBL/GenBank/DDBJ databases">
        <title>A novel species isolated from cricket.</title>
        <authorList>
            <person name="Wang H.-C."/>
        </authorList>
    </citation>
    <scope>NUCLEOTIDE SEQUENCE [LARGE SCALE GENOMIC DNA]</scope>
    <source>
        <strain evidence="2 3">WL0021</strain>
    </source>
</reference>
<accession>A0ABV0BGH3</accession>
<proteinExistence type="predicted"/>
<dbReference type="EMBL" id="JBBYXI010000001">
    <property type="protein sequence ID" value="MEN3930063.1"/>
    <property type="molecule type" value="Genomic_DNA"/>
</dbReference>
<dbReference type="InterPro" id="IPR035940">
    <property type="entry name" value="CAP_sf"/>
</dbReference>
<comment type="caution">
    <text evidence="2">The sequence shown here is derived from an EMBL/GenBank/DDBJ whole genome shotgun (WGS) entry which is preliminary data.</text>
</comment>
<name>A0ABV0BGH3_9HYPH</name>
<dbReference type="CDD" id="cd05379">
    <property type="entry name" value="CAP_bacterial"/>
    <property type="match status" value="1"/>
</dbReference>
<evidence type="ECO:0000313" key="2">
    <source>
        <dbReference type="EMBL" id="MEN3930063.1"/>
    </source>
</evidence>
<feature type="domain" description="SCP" evidence="1">
    <location>
        <begin position="43"/>
        <end position="148"/>
    </location>
</feature>